<dbReference type="PANTHER" id="PTHR36456:SF1">
    <property type="entry name" value="UPF0232 PROTEIN SCO3875"/>
    <property type="match status" value="1"/>
</dbReference>
<gene>
    <name evidence="1" type="ORF">HYY20_08205</name>
</gene>
<comment type="caution">
    <text evidence="1">The sequence shown here is derived from an EMBL/GenBank/DDBJ whole genome shotgun (WGS) entry which is preliminary data.</text>
</comment>
<dbReference type="Proteomes" id="UP000769766">
    <property type="component" value="Unassembled WGS sequence"/>
</dbReference>
<dbReference type="PANTHER" id="PTHR36456">
    <property type="entry name" value="UPF0232 PROTEIN SCO3875"/>
    <property type="match status" value="1"/>
</dbReference>
<dbReference type="InterPro" id="IPR007922">
    <property type="entry name" value="DciA-like"/>
</dbReference>
<reference evidence="1" key="1">
    <citation type="submission" date="2020-07" db="EMBL/GenBank/DDBJ databases">
        <title>Huge and variable diversity of episymbiotic CPR bacteria and DPANN archaea in groundwater ecosystems.</title>
        <authorList>
            <person name="He C.Y."/>
            <person name="Keren R."/>
            <person name="Whittaker M."/>
            <person name="Farag I.F."/>
            <person name="Doudna J."/>
            <person name="Cate J.H.D."/>
            <person name="Banfield J.F."/>
        </authorList>
    </citation>
    <scope>NUCLEOTIDE SEQUENCE</scope>
    <source>
        <strain evidence="1">NC_groundwater_672_Ag_B-0.1um_62_36</strain>
    </source>
</reference>
<sequence length="182" mass="20771">MSPDSHHPTHFSLLGTALSQAIKGLNLERPLYQQKVWEVWEAVVGKTIARVAQPDQIRFKTLFVKVTNSVWLHHLTHLQGMVVEKLNRKVGRKVIEKIYFRLGEIGPSPDRGPQAGRTIEEEGSKREIWYRPLPCLTAEEIEEQLRPIQDDQLRAVLHRVLSRLIPHDAGADRAMPASKDPL</sequence>
<accession>A0A932CP06</accession>
<proteinExistence type="predicted"/>
<protein>
    <submittedName>
        <fullName evidence="1">DUF721 domain-containing protein</fullName>
    </submittedName>
</protein>
<evidence type="ECO:0000313" key="2">
    <source>
        <dbReference type="Proteomes" id="UP000769766"/>
    </source>
</evidence>
<dbReference type="EMBL" id="JACPRF010000247">
    <property type="protein sequence ID" value="MBI2876848.1"/>
    <property type="molecule type" value="Genomic_DNA"/>
</dbReference>
<name>A0A932CP06_UNCTE</name>
<evidence type="ECO:0000313" key="1">
    <source>
        <dbReference type="EMBL" id="MBI2876848.1"/>
    </source>
</evidence>
<dbReference type="AlphaFoldDB" id="A0A932CP06"/>
<dbReference type="Pfam" id="PF05258">
    <property type="entry name" value="DciA"/>
    <property type="match status" value="1"/>
</dbReference>
<organism evidence="1 2">
    <name type="scientific">Tectimicrobiota bacterium</name>
    <dbReference type="NCBI Taxonomy" id="2528274"/>
    <lineage>
        <taxon>Bacteria</taxon>
        <taxon>Pseudomonadati</taxon>
        <taxon>Nitrospinota/Tectimicrobiota group</taxon>
        <taxon>Candidatus Tectimicrobiota</taxon>
    </lineage>
</organism>